<dbReference type="GO" id="GO:0005777">
    <property type="term" value="C:peroxisome"/>
    <property type="evidence" value="ECO:0007669"/>
    <property type="project" value="UniProtKB-SubCell"/>
</dbReference>
<accession>A0A443RYH1</accession>
<gene>
    <name evidence="7" type="ORF">B4U80_03723</name>
</gene>
<reference evidence="7 8" key="1">
    <citation type="journal article" date="2018" name="Gigascience">
        <title>Genomes of trombidid mites reveal novel predicted allergens and laterally-transferred genes associated with secondary metabolism.</title>
        <authorList>
            <person name="Dong X."/>
            <person name="Chaisiri K."/>
            <person name="Xia D."/>
            <person name="Armstrong S.D."/>
            <person name="Fang Y."/>
            <person name="Donnelly M.J."/>
            <person name="Kadowaki T."/>
            <person name="McGarry J.W."/>
            <person name="Darby A.C."/>
            <person name="Makepeace B.L."/>
        </authorList>
    </citation>
    <scope>NUCLEOTIDE SEQUENCE [LARGE SCALE GENOMIC DNA]</scope>
    <source>
        <strain evidence="7">UoL-UT</strain>
    </source>
</reference>
<protein>
    <recommendedName>
        <fullName evidence="9">4-coumarate--CoA ligase 1-like protein</fullName>
    </recommendedName>
</protein>
<evidence type="ECO:0000313" key="8">
    <source>
        <dbReference type="Proteomes" id="UP000288716"/>
    </source>
</evidence>
<dbReference type="PANTHER" id="PTHR24096">
    <property type="entry name" value="LONG-CHAIN-FATTY-ACID--COA LIGASE"/>
    <property type="match status" value="1"/>
</dbReference>
<dbReference type="Pfam" id="PF00501">
    <property type="entry name" value="AMP-binding"/>
    <property type="match status" value="1"/>
</dbReference>
<evidence type="ECO:0000259" key="6">
    <source>
        <dbReference type="Pfam" id="PF13193"/>
    </source>
</evidence>
<dbReference type="Pfam" id="PF13193">
    <property type="entry name" value="AMP-binding_C"/>
    <property type="match status" value="1"/>
</dbReference>
<evidence type="ECO:0000256" key="3">
    <source>
        <dbReference type="ARBA" id="ARBA00022598"/>
    </source>
</evidence>
<evidence type="ECO:0000313" key="7">
    <source>
        <dbReference type="EMBL" id="RWS20235.1"/>
    </source>
</evidence>
<evidence type="ECO:0000256" key="4">
    <source>
        <dbReference type="ARBA" id="ARBA00023140"/>
    </source>
</evidence>
<organism evidence="7 8">
    <name type="scientific">Leptotrombidium deliense</name>
    <dbReference type="NCBI Taxonomy" id="299467"/>
    <lineage>
        <taxon>Eukaryota</taxon>
        <taxon>Metazoa</taxon>
        <taxon>Ecdysozoa</taxon>
        <taxon>Arthropoda</taxon>
        <taxon>Chelicerata</taxon>
        <taxon>Arachnida</taxon>
        <taxon>Acari</taxon>
        <taxon>Acariformes</taxon>
        <taxon>Trombidiformes</taxon>
        <taxon>Prostigmata</taxon>
        <taxon>Anystina</taxon>
        <taxon>Parasitengona</taxon>
        <taxon>Trombiculoidea</taxon>
        <taxon>Trombiculidae</taxon>
        <taxon>Leptotrombidium</taxon>
    </lineage>
</organism>
<comment type="caution">
    <text evidence="7">The sequence shown here is derived from an EMBL/GenBank/DDBJ whole genome shotgun (WGS) entry which is preliminary data.</text>
</comment>
<dbReference type="Gene3D" id="3.30.300.30">
    <property type="match status" value="1"/>
</dbReference>
<evidence type="ECO:0000256" key="1">
    <source>
        <dbReference type="ARBA" id="ARBA00004275"/>
    </source>
</evidence>
<keyword evidence="3" id="KW-0436">Ligase</keyword>
<dbReference type="AlphaFoldDB" id="A0A443RYH1"/>
<dbReference type="InterPro" id="IPR045851">
    <property type="entry name" value="AMP-bd_C_sf"/>
</dbReference>
<dbReference type="Proteomes" id="UP000288716">
    <property type="component" value="Unassembled WGS sequence"/>
</dbReference>
<feature type="non-terminal residue" evidence="7">
    <location>
        <position position="1"/>
    </location>
</feature>
<evidence type="ECO:0008006" key="9">
    <source>
        <dbReference type="Google" id="ProtNLM"/>
    </source>
</evidence>
<keyword evidence="4" id="KW-0576">Peroxisome</keyword>
<dbReference type="SUPFAM" id="SSF56801">
    <property type="entry name" value="Acetyl-CoA synthetase-like"/>
    <property type="match status" value="1"/>
</dbReference>
<dbReference type="InterPro" id="IPR000873">
    <property type="entry name" value="AMP-dep_synth/lig_dom"/>
</dbReference>
<evidence type="ECO:0000256" key="2">
    <source>
        <dbReference type="ARBA" id="ARBA00006432"/>
    </source>
</evidence>
<comment type="subcellular location">
    <subcellularLocation>
        <location evidence="1">Peroxisome</location>
    </subcellularLocation>
</comment>
<dbReference type="Gene3D" id="3.40.50.12780">
    <property type="entry name" value="N-terminal domain of ligase-like"/>
    <property type="match status" value="1"/>
</dbReference>
<feature type="domain" description="AMP-binding enzyme C-terminal" evidence="6">
    <location>
        <begin position="302"/>
        <end position="379"/>
    </location>
</feature>
<proteinExistence type="inferred from homology"/>
<dbReference type="EMBL" id="NCKV01019049">
    <property type="protein sequence ID" value="RWS20235.1"/>
    <property type="molecule type" value="Genomic_DNA"/>
</dbReference>
<keyword evidence="8" id="KW-1185">Reference proteome</keyword>
<dbReference type="InterPro" id="IPR025110">
    <property type="entry name" value="AMP-bd_C"/>
</dbReference>
<dbReference type="STRING" id="299467.A0A443RYH1"/>
<feature type="domain" description="AMP-dependent synthetase/ligase" evidence="5">
    <location>
        <begin position="36"/>
        <end position="250"/>
    </location>
</feature>
<evidence type="ECO:0000259" key="5">
    <source>
        <dbReference type="Pfam" id="PF00501"/>
    </source>
</evidence>
<sequence length="393" mass="44105">EVILFDGVDNDDDLNCIQSLLYSKNASLPINEIFDPNGDQNSIVVILESSGTTGAQKGAMMGHYDIATLILSSNNPLMKNSNGDEILMGCSPLAHYSGVLTHLTSLLFGATVVTLRNSTVETVMDAIERYQVTRTILASTTMNLILKSVKNVNCNSLRKVFVGGMRVPKGVGEEFLNKFNVKELHNVYTMTEITMMTTLGENELNNYHAIGKVCDGMQIKVVNPETEKLLGENELGEIRVKGPFAFKGYYKKEKLSRELIDDDGFIKTGDIGYFNENETFYIVDRIKDIIKHFAFGFSPVDVEEILITHEAVKEVAVVGIPDTDEGEVPHAFIVLKDDYLKMPIDKQIFIDFVNSRVMNLKHIQHVHFVKDIPKTNFGKILRRKIREQYLATI</sequence>
<dbReference type="InterPro" id="IPR042099">
    <property type="entry name" value="ANL_N_sf"/>
</dbReference>
<dbReference type="GO" id="GO:0016405">
    <property type="term" value="F:CoA-ligase activity"/>
    <property type="evidence" value="ECO:0007669"/>
    <property type="project" value="TreeGrafter"/>
</dbReference>
<comment type="similarity">
    <text evidence="2">Belongs to the ATP-dependent AMP-binding enzyme family.</text>
</comment>
<dbReference type="VEuPathDB" id="VectorBase:LDEU011805"/>
<dbReference type="PANTHER" id="PTHR24096:SF149">
    <property type="entry name" value="AMP-BINDING DOMAIN-CONTAINING PROTEIN-RELATED"/>
    <property type="match status" value="1"/>
</dbReference>
<dbReference type="OrthoDB" id="6493838at2759"/>
<name>A0A443RYH1_9ACAR</name>